<protein>
    <submittedName>
        <fullName evidence="2">Peptidase</fullName>
    </submittedName>
</protein>
<feature type="domain" description="Retropepsin-like aspartic endopeptidase" evidence="1">
    <location>
        <begin position="5"/>
        <end position="138"/>
    </location>
</feature>
<dbReference type="EMBL" id="AP018042">
    <property type="protein sequence ID" value="BAX82555.1"/>
    <property type="molecule type" value="Genomic_DNA"/>
</dbReference>
<evidence type="ECO:0000313" key="2">
    <source>
        <dbReference type="EMBL" id="BAX82555.1"/>
    </source>
</evidence>
<gene>
    <name evidence="2" type="ORF">ALGA_4264</name>
</gene>
<dbReference type="InterPro" id="IPR008503">
    <property type="entry name" value="Asp_endopeptidase"/>
</dbReference>
<proteinExistence type="predicted"/>
<dbReference type="Proteomes" id="UP000218267">
    <property type="component" value="Chromosome"/>
</dbReference>
<dbReference type="InterPro" id="IPR021109">
    <property type="entry name" value="Peptidase_aspartic_dom_sf"/>
</dbReference>
<dbReference type="KEGG" id="mbas:ALGA_4264"/>
<sequence length="153" mass="17810">MKIIIGKIDKADFPDLHLFNIDLKVDTGAYTSSIHCHQIEECQTGAEGYLKFRLLDPSHPDYNEKEFVVKNYKKKKIKNSFGKSENRFVIQTNIILFNKEFSIELSLSERSEMKYPILIGRKLLNKNFIVDTSKRNISFKLKQKNSSDSECIQ</sequence>
<dbReference type="SUPFAM" id="SSF50630">
    <property type="entry name" value="Acid proteases"/>
    <property type="match status" value="1"/>
</dbReference>
<evidence type="ECO:0000313" key="3">
    <source>
        <dbReference type="Proteomes" id="UP000218267"/>
    </source>
</evidence>
<accession>A0A1Y1CQA3</accession>
<dbReference type="PANTHER" id="PTHR38037:SF2">
    <property type="entry name" value="ATP-DEPENDENT ZINC PROTEASE DOMAIN-CONTAINING PROTEIN-RELATED"/>
    <property type="match status" value="1"/>
</dbReference>
<reference evidence="3" key="2">
    <citation type="journal article" date="2020" name="Antonie Van Leeuwenhoek">
        <title>Labilibaculum antarcticum sp. nov., a novel facultative anaerobic, psychrotorelant bacterium isolated from marine sediment of Antarctica.</title>
        <authorList>
            <person name="Watanabe M."/>
            <person name="Kojima H."/>
            <person name="Fukui M."/>
        </authorList>
    </citation>
    <scope>NUCLEOTIDE SEQUENCE [LARGE SCALE GENOMIC DNA]</scope>
    <source>
        <strain evidence="3">SPP2</strain>
    </source>
</reference>
<dbReference type="PANTHER" id="PTHR38037">
    <property type="entry name" value="ZN_PROTEASE DOMAIN-CONTAINING PROTEIN"/>
    <property type="match status" value="1"/>
</dbReference>
<dbReference type="RefSeq" id="WP_096432972.1">
    <property type="nucleotide sequence ID" value="NZ_AP018042.1"/>
</dbReference>
<dbReference type="AlphaFoldDB" id="A0A1Y1CQA3"/>
<organism evidence="2 3">
    <name type="scientific">Labilibaculum antarcticum</name>
    <dbReference type="NCBI Taxonomy" id="1717717"/>
    <lineage>
        <taxon>Bacteria</taxon>
        <taxon>Pseudomonadati</taxon>
        <taxon>Bacteroidota</taxon>
        <taxon>Bacteroidia</taxon>
        <taxon>Marinilabiliales</taxon>
        <taxon>Marinifilaceae</taxon>
        <taxon>Labilibaculum</taxon>
    </lineage>
</organism>
<dbReference type="Gene3D" id="2.40.70.10">
    <property type="entry name" value="Acid Proteases"/>
    <property type="match status" value="1"/>
</dbReference>
<keyword evidence="3" id="KW-1185">Reference proteome</keyword>
<name>A0A1Y1CQA3_9BACT</name>
<dbReference type="OrthoDB" id="9782977at2"/>
<reference evidence="2 3" key="1">
    <citation type="journal article" date="2018" name="Mar. Genomics">
        <title>Complete genome sequence of Marinifilaceae bacterium strain SPP2, isolated from the Antarctic marine sediment.</title>
        <authorList>
            <person name="Watanabe M."/>
            <person name="Kojima H."/>
            <person name="Fukui M."/>
        </authorList>
    </citation>
    <scope>NUCLEOTIDE SEQUENCE [LARGE SCALE GENOMIC DNA]</scope>
    <source>
        <strain evidence="2 3">SPP2</strain>
    </source>
</reference>
<evidence type="ECO:0000259" key="1">
    <source>
        <dbReference type="Pfam" id="PF05618"/>
    </source>
</evidence>
<dbReference type="Pfam" id="PF05618">
    <property type="entry name" value="Zn_protease"/>
    <property type="match status" value="1"/>
</dbReference>